<dbReference type="CDD" id="cd21140">
    <property type="entry name" value="Cas6_I-like"/>
    <property type="match status" value="1"/>
</dbReference>
<comment type="similarity">
    <text evidence="1">Belongs to the CRISPR-associated protein Cas6/Cse3/CasE family.</text>
</comment>
<dbReference type="InterPro" id="IPR049435">
    <property type="entry name" value="Cas_Cas6_C"/>
</dbReference>
<keyword evidence="6" id="KW-1185">Reference proteome</keyword>
<dbReference type="InterPro" id="IPR010156">
    <property type="entry name" value="CRISPR-assoc_prot_Cas6"/>
</dbReference>
<evidence type="ECO:0000313" key="5">
    <source>
        <dbReference type="EMBL" id="SFF54922.1"/>
    </source>
</evidence>
<reference evidence="5 6" key="1">
    <citation type="submission" date="2016-10" db="EMBL/GenBank/DDBJ databases">
        <authorList>
            <person name="de Groot N.N."/>
        </authorList>
    </citation>
    <scope>NUCLEOTIDE SEQUENCE [LARGE SCALE GENOMIC DNA]</scope>
    <source>
        <strain>GEY</strain>
        <strain evidence="6">DSM 9560</strain>
    </source>
</reference>
<dbReference type="AlphaFoldDB" id="A0A1I2JJ91"/>
<protein>
    <submittedName>
        <fullName evidence="5">CRISPR-associated endoribonuclease Cas6</fullName>
    </submittedName>
</protein>
<dbReference type="PANTHER" id="PTHR36984:SF1">
    <property type="entry name" value="CRISPR-ASSOCIATED ENDORIBONUCLEASE CAS6 1"/>
    <property type="match status" value="1"/>
</dbReference>
<proteinExistence type="inferred from homology"/>
<gene>
    <name evidence="5" type="ORF">SAMN04488541_105411</name>
</gene>
<evidence type="ECO:0000256" key="3">
    <source>
        <dbReference type="ARBA" id="ARBA00023118"/>
    </source>
</evidence>
<dbReference type="EMBL" id="FONY01000054">
    <property type="protein sequence ID" value="SFF54922.1"/>
    <property type="molecule type" value="Genomic_DNA"/>
</dbReference>
<sequence length="281" mass="32435">MRARIIFKLRNKGAVLPFHHQHILASLIRNLLVGYEVGASQYNFSGLKGQTRISRRGLHYYSSRVTLVFSSLDKGMIDFFLANIFTHNLLEIGELIVSPEAVEEERLPNFPNPTKYICISPLVIFSSKEEDGSNKDFILPDSEQFSDFLYESTMYRMEHSGLFSAEEIASFYQFQVLPDMQYIEKLKKESKKFARIYTLYDDSGKNPMAEIRGYTFPFSLYAHPQVHDFIFNCGFGEATTEGYGMLDIANEDPLLRCIPYKIPANEPKKERLLVGFDLQKW</sequence>
<dbReference type="GO" id="GO:0003723">
    <property type="term" value="F:RNA binding"/>
    <property type="evidence" value="ECO:0007669"/>
    <property type="project" value="UniProtKB-KW"/>
</dbReference>
<evidence type="ECO:0000259" key="4">
    <source>
        <dbReference type="Pfam" id="PF01881"/>
    </source>
</evidence>
<accession>A0A1I2JJ91</accession>
<keyword evidence="2" id="KW-0694">RNA-binding</keyword>
<dbReference type="GO" id="GO:0016788">
    <property type="term" value="F:hydrolase activity, acting on ester bonds"/>
    <property type="evidence" value="ECO:0007669"/>
    <property type="project" value="InterPro"/>
</dbReference>
<dbReference type="GO" id="GO:0051607">
    <property type="term" value="P:defense response to virus"/>
    <property type="evidence" value="ECO:0007669"/>
    <property type="project" value="UniProtKB-KW"/>
</dbReference>
<dbReference type="Gene3D" id="3.30.70.1890">
    <property type="match status" value="1"/>
</dbReference>
<feature type="domain" description="CRISPR associated protein Cas6 C-terminal" evidence="4">
    <location>
        <begin position="116"/>
        <end position="248"/>
    </location>
</feature>
<organism evidence="5 6">
    <name type="scientific">Thermoflexibacter ruber</name>
    <dbReference type="NCBI Taxonomy" id="1003"/>
    <lineage>
        <taxon>Bacteria</taxon>
        <taxon>Pseudomonadati</taxon>
        <taxon>Bacteroidota</taxon>
        <taxon>Cytophagia</taxon>
        <taxon>Cytophagales</taxon>
        <taxon>Thermoflexibacteraceae</taxon>
        <taxon>Thermoflexibacter</taxon>
    </lineage>
</organism>
<dbReference type="Pfam" id="PF01881">
    <property type="entry name" value="Cas_Cas6_C"/>
    <property type="match status" value="1"/>
</dbReference>
<dbReference type="InterPro" id="IPR045747">
    <property type="entry name" value="CRISPR-assoc_prot_Cas6_N_sf"/>
</dbReference>
<dbReference type="Gene3D" id="3.30.70.1900">
    <property type="match status" value="1"/>
</dbReference>
<dbReference type="PANTHER" id="PTHR36984">
    <property type="entry name" value="CRISPR-ASSOCIATED ENDORIBONUCLEASE CAS6 1"/>
    <property type="match status" value="1"/>
</dbReference>
<keyword evidence="3" id="KW-0051">Antiviral defense</keyword>
<evidence type="ECO:0000256" key="1">
    <source>
        <dbReference type="ARBA" id="ARBA00005937"/>
    </source>
</evidence>
<name>A0A1I2JJ91_9BACT</name>
<evidence type="ECO:0000313" key="6">
    <source>
        <dbReference type="Proteomes" id="UP000199513"/>
    </source>
</evidence>
<evidence type="ECO:0000256" key="2">
    <source>
        <dbReference type="ARBA" id="ARBA00022884"/>
    </source>
</evidence>
<dbReference type="RefSeq" id="WP_091549261.1">
    <property type="nucleotide sequence ID" value="NZ_FONY01000054.1"/>
</dbReference>
<dbReference type="Proteomes" id="UP000199513">
    <property type="component" value="Unassembled WGS sequence"/>
</dbReference>
<dbReference type="OrthoDB" id="976713at2"/>
<dbReference type="STRING" id="1003.SAMN04488541_105411"/>